<accession>A0ABN9HC36</accession>
<sequence length="56" mass="6375">MILRFGDSSNRQSRFCGLPGVQQSKVGSKDKRLEQSHGIARVINSQAARYRIRRKS</sequence>
<protein>
    <submittedName>
        <fullName evidence="2">Uncharacterized protein</fullName>
    </submittedName>
</protein>
<name>A0ABN9HC36_9NEOB</name>
<feature type="non-terminal residue" evidence="2">
    <location>
        <position position="56"/>
    </location>
</feature>
<feature type="region of interest" description="Disordered" evidence="1">
    <location>
        <begin position="1"/>
        <end position="33"/>
    </location>
</feature>
<gene>
    <name evidence="2" type="ORF">SPARVUS_LOCUS15756855</name>
</gene>
<evidence type="ECO:0000256" key="1">
    <source>
        <dbReference type="SAM" id="MobiDB-lite"/>
    </source>
</evidence>
<proteinExistence type="predicted"/>
<keyword evidence="3" id="KW-1185">Reference proteome</keyword>
<evidence type="ECO:0000313" key="2">
    <source>
        <dbReference type="EMBL" id="CAI9618909.1"/>
    </source>
</evidence>
<dbReference type="EMBL" id="CATNWA010020559">
    <property type="protein sequence ID" value="CAI9618909.1"/>
    <property type="molecule type" value="Genomic_DNA"/>
</dbReference>
<comment type="caution">
    <text evidence="2">The sequence shown here is derived from an EMBL/GenBank/DDBJ whole genome shotgun (WGS) entry which is preliminary data.</text>
</comment>
<evidence type="ECO:0000313" key="3">
    <source>
        <dbReference type="Proteomes" id="UP001162483"/>
    </source>
</evidence>
<organism evidence="2 3">
    <name type="scientific">Staurois parvus</name>
    <dbReference type="NCBI Taxonomy" id="386267"/>
    <lineage>
        <taxon>Eukaryota</taxon>
        <taxon>Metazoa</taxon>
        <taxon>Chordata</taxon>
        <taxon>Craniata</taxon>
        <taxon>Vertebrata</taxon>
        <taxon>Euteleostomi</taxon>
        <taxon>Amphibia</taxon>
        <taxon>Batrachia</taxon>
        <taxon>Anura</taxon>
        <taxon>Neobatrachia</taxon>
        <taxon>Ranoidea</taxon>
        <taxon>Ranidae</taxon>
        <taxon>Staurois</taxon>
    </lineage>
</organism>
<dbReference type="Proteomes" id="UP001162483">
    <property type="component" value="Unassembled WGS sequence"/>
</dbReference>
<reference evidence="2" key="1">
    <citation type="submission" date="2023-05" db="EMBL/GenBank/DDBJ databases">
        <authorList>
            <person name="Stuckert A."/>
        </authorList>
    </citation>
    <scope>NUCLEOTIDE SEQUENCE</scope>
</reference>